<feature type="region of interest" description="Disordered" evidence="5">
    <location>
        <begin position="471"/>
        <end position="501"/>
    </location>
</feature>
<feature type="binding site" evidence="4">
    <location>
        <position position="275"/>
    </location>
    <ligand>
        <name>Zn(2+)</name>
        <dbReference type="ChEBI" id="CHEBI:29105"/>
    </ligand>
</feature>
<keyword evidence="3" id="KW-0520">NAD</keyword>
<feature type="binding site" evidence="4">
    <location>
        <position position="253"/>
    </location>
    <ligand>
        <name>Zn(2+)</name>
        <dbReference type="ChEBI" id="CHEBI:29105"/>
    </ligand>
</feature>
<evidence type="ECO:0000256" key="3">
    <source>
        <dbReference type="ARBA" id="ARBA00023027"/>
    </source>
</evidence>
<evidence type="ECO:0000256" key="5">
    <source>
        <dbReference type="SAM" id="MobiDB-lite"/>
    </source>
</evidence>
<feature type="compositionally biased region" description="Polar residues" evidence="5">
    <location>
        <begin position="443"/>
        <end position="455"/>
    </location>
</feature>
<accession>A0ABR3PL54</accession>
<proteinExistence type="inferred from homology"/>
<dbReference type="Gene3D" id="3.40.50.1220">
    <property type="entry name" value="TPP-binding domain"/>
    <property type="match status" value="1"/>
</dbReference>
<feature type="domain" description="Deacetylase sirtuin-type" evidence="6">
    <location>
        <begin position="98"/>
        <end position="407"/>
    </location>
</feature>
<sequence>MAAANAGYVCFNESDSELSSPPSRLSTPESFVKPLCERSQLPTPPRSQESSQTGSPCPDDSSAMNSDKDGPPPRKKRRVSERPPRTTEYLDLRRDEIDPEEQPQLDRLLNVLHKRQKIVVVAGAGISVSAGIPDFRSSTGLFKTLRAQHNLKGSGKDLFDASVVYKDASSTSSFHDMVREMSKMTKVAQPTPFHHMLATLAQQDRLLRLYSQNVDGIDTALEPLKTRIPLAKDEFGKWPKTVQLHGGLDKMVCSKCHDTKEFESDLFDGPVPPVCAKCEQLNHVRTEVAGKRSHGVGMLRPRMVLYNEHNPDDEAIGRVCREDLRKRPDAIIVVGTTLKVPGVKRIVREMCATVRDRKDGVAIWINNDPEPSGKEFEDCWDIIVRGKCDSIARHAALGQWDRQQDSEVMSTPSSRKGDVKVLINHNPTFKQPESVDRPMTSPLRPNSTPLTSRRNSVMPVSFVKDSFDDEDSTILETPSKKRSRAPSKSTRNTPTKAPTKAAVKNLTEMFTKAKPPATGEEGTTAAKKPTRATRAKPKTAAGGKKPTTAASKKQAAAAATAAAKPQPTLKFTAKKPVSTRASNKKSKDAIVVGGLPHPAAAAMLPIPPEDARNNSPMRNNIILTTTSKAEEGVCV</sequence>
<evidence type="ECO:0000259" key="6">
    <source>
        <dbReference type="PROSITE" id="PS50305"/>
    </source>
</evidence>
<feature type="region of interest" description="Disordered" evidence="5">
    <location>
        <begin position="1"/>
        <end position="98"/>
    </location>
</feature>
<dbReference type="RefSeq" id="XP_069203074.1">
    <property type="nucleotide sequence ID" value="XM_069345245.1"/>
</dbReference>
<dbReference type="InterPro" id="IPR026590">
    <property type="entry name" value="Ssirtuin_cat_dom"/>
</dbReference>
<dbReference type="Pfam" id="PF02146">
    <property type="entry name" value="SIR2"/>
    <property type="match status" value="1"/>
</dbReference>
<dbReference type="SUPFAM" id="SSF52467">
    <property type="entry name" value="DHS-like NAD/FAD-binding domain"/>
    <property type="match status" value="1"/>
</dbReference>
<dbReference type="Proteomes" id="UP001562354">
    <property type="component" value="Unassembled WGS sequence"/>
</dbReference>
<dbReference type="GeneID" id="95979159"/>
<feature type="binding site" evidence="4">
    <location>
        <position position="256"/>
    </location>
    <ligand>
        <name>Zn(2+)</name>
        <dbReference type="ChEBI" id="CHEBI:29105"/>
    </ligand>
</feature>
<feature type="active site" description="Proton acceptor" evidence="4">
    <location>
        <position position="245"/>
    </location>
</feature>
<dbReference type="InterPro" id="IPR050134">
    <property type="entry name" value="NAD-dep_sirtuin_deacylases"/>
</dbReference>
<protein>
    <recommendedName>
        <fullName evidence="6">Deacetylase sirtuin-type domain-containing protein</fullName>
    </recommendedName>
</protein>
<comment type="similarity">
    <text evidence="1">Belongs to the sirtuin family. Class I subfamily.</text>
</comment>
<dbReference type="InterPro" id="IPR026591">
    <property type="entry name" value="Sirtuin_cat_small_dom_sf"/>
</dbReference>
<dbReference type="InterPro" id="IPR003000">
    <property type="entry name" value="Sirtuin"/>
</dbReference>
<gene>
    <name evidence="7" type="ORF">AAFC00_005460</name>
</gene>
<reference evidence="7 8" key="1">
    <citation type="submission" date="2024-07" db="EMBL/GenBank/DDBJ databases">
        <title>Draft sequence of the Neodothiora populina.</title>
        <authorList>
            <person name="Drown D.D."/>
            <person name="Schuette U.S."/>
            <person name="Buechlein A.B."/>
            <person name="Rusch D.R."/>
            <person name="Winton L.W."/>
            <person name="Adams G.A."/>
        </authorList>
    </citation>
    <scope>NUCLEOTIDE SEQUENCE [LARGE SCALE GENOMIC DNA]</scope>
    <source>
        <strain evidence="7 8">CPC 39397</strain>
    </source>
</reference>
<evidence type="ECO:0000256" key="4">
    <source>
        <dbReference type="PROSITE-ProRule" id="PRU00236"/>
    </source>
</evidence>
<dbReference type="PANTHER" id="PTHR11085">
    <property type="entry name" value="NAD-DEPENDENT PROTEIN DEACYLASE SIRTUIN-5, MITOCHONDRIAL-RELATED"/>
    <property type="match status" value="1"/>
</dbReference>
<feature type="compositionally biased region" description="Polar residues" evidence="5">
    <location>
        <begin position="46"/>
        <end position="55"/>
    </location>
</feature>
<evidence type="ECO:0000313" key="8">
    <source>
        <dbReference type="Proteomes" id="UP001562354"/>
    </source>
</evidence>
<dbReference type="Gene3D" id="3.30.1600.10">
    <property type="entry name" value="SIR2/SIRT2 'Small Domain"/>
    <property type="match status" value="1"/>
</dbReference>
<keyword evidence="2" id="KW-0808">Transferase</keyword>
<keyword evidence="4" id="KW-0862">Zinc</keyword>
<dbReference type="PROSITE" id="PS50305">
    <property type="entry name" value="SIRTUIN"/>
    <property type="match status" value="1"/>
</dbReference>
<evidence type="ECO:0000256" key="1">
    <source>
        <dbReference type="ARBA" id="ARBA00006924"/>
    </source>
</evidence>
<name>A0ABR3PL54_9PEZI</name>
<dbReference type="EMBL" id="JBFMKM010000004">
    <property type="protein sequence ID" value="KAL1306802.1"/>
    <property type="molecule type" value="Genomic_DNA"/>
</dbReference>
<feature type="compositionally biased region" description="Polar residues" evidence="5">
    <location>
        <begin position="17"/>
        <end position="29"/>
    </location>
</feature>
<dbReference type="PANTHER" id="PTHR11085:SF15">
    <property type="entry name" value="NAD-DEPENDENT HISTONE DEACETYLASE HST4"/>
    <property type="match status" value="1"/>
</dbReference>
<feature type="compositionally biased region" description="Low complexity" evidence="5">
    <location>
        <begin position="538"/>
        <end position="562"/>
    </location>
</feature>
<evidence type="ECO:0000313" key="7">
    <source>
        <dbReference type="EMBL" id="KAL1306802.1"/>
    </source>
</evidence>
<comment type="caution">
    <text evidence="7">The sequence shown here is derived from an EMBL/GenBank/DDBJ whole genome shotgun (WGS) entry which is preliminary data.</text>
</comment>
<feature type="region of interest" description="Disordered" evidence="5">
    <location>
        <begin position="429"/>
        <end position="457"/>
    </location>
</feature>
<keyword evidence="4" id="KW-0479">Metal-binding</keyword>
<keyword evidence="8" id="KW-1185">Reference proteome</keyword>
<evidence type="ECO:0000256" key="2">
    <source>
        <dbReference type="ARBA" id="ARBA00022679"/>
    </source>
</evidence>
<feature type="compositionally biased region" description="Basic and acidic residues" evidence="5">
    <location>
        <begin position="80"/>
        <end position="96"/>
    </location>
</feature>
<organism evidence="7 8">
    <name type="scientific">Neodothiora populina</name>
    <dbReference type="NCBI Taxonomy" id="2781224"/>
    <lineage>
        <taxon>Eukaryota</taxon>
        <taxon>Fungi</taxon>
        <taxon>Dikarya</taxon>
        <taxon>Ascomycota</taxon>
        <taxon>Pezizomycotina</taxon>
        <taxon>Dothideomycetes</taxon>
        <taxon>Dothideomycetidae</taxon>
        <taxon>Dothideales</taxon>
        <taxon>Dothioraceae</taxon>
        <taxon>Neodothiora</taxon>
    </lineage>
</organism>
<feature type="binding site" evidence="4">
    <location>
        <position position="278"/>
    </location>
    <ligand>
        <name>Zn(2+)</name>
        <dbReference type="ChEBI" id="CHEBI:29105"/>
    </ligand>
</feature>
<feature type="region of interest" description="Disordered" evidence="5">
    <location>
        <begin position="513"/>
        <end position="562"/>
    </location>
</feature>
<dbReference type="InterPro" id="IPR029035">
    <property type="entry name" value="DHS-like_NAD/FAD-binding_dom"/>
</dbReference>
<feature type="compositionally biased region" description="Basic residues" evidence="5">
    <location>
        <begin position="528"/>
        <end position="537"/>
    </location>
</feature>